<accession>A0ABT6VLW4</accession>
<feature type="transmembrane region" description="Helical" evidence="2">
    <location>
        <begin position="95"/>
        <end position="120"/>
    </location>
</feature>
<evidence type="ECO:0000256" key="1">
    <source>
        <dbReference type="ARBA" id="ARBA00005801"/>
    </source>
</evidence>
<comment type="caution">
    <text evidence="4">The sequence shown here is derived from an EMBL/GenBank/DDBJ whole genome shotgun (WGS) entry which is preliminary data.</text>
</comment>
<dbReference type="EMBL" id="JASCQO010000035">
    <property type="protein sequence ID" value="MDI5933993.1"/>
    <property type="molecule type" value="Genomic_DNA"/>
</dbReference>
<evidence type="ECO:0000313" key="5">
    <source>
        <dbReference type="Proteomes" id="UP001244242"/>
    </source>
</evidence>
<keyword evidence="5" id="KW-1185">Reference proteome</keyword>
<feature type="transmembrane region" description="Helical" evidence="2">
    <location>
        <begin position="55"/>
        <end position="75"/>
    </location>
</feature>
<protein>
    <submittedName>
        <fullName evidence="4">Prepilin peptidase</fullName>
        <ecNumber evidence="4">3.4.23.43</ecNumber>
    </submittedName>
</protein>
<keyword evidence="2" id="KW-0812">Transmembrane</keyword>
<name>A0ABT6VLW4_9GAMM</name>
<dbReference type="RefSeq" id="WP_282721479.1">
    <property type="nucleotide sequence ID" value="NZ_JASCQO010000035.1"/>
</dbReference>
<evidence type="ECO:0000256" key="2">
    <source>
        <dbReference type="SAM" id="Phobius"/>
    </source>
</evidence>
<sequence length="179" mass="18855">MRPEILLIPCLLLIWSAAVWDLRSRRIPNRLVMAGAAMGILLQVVVAGPGGALAAITGLLVGLAILLPGYLIGFTGAGDAKLMAAVGTFLGPLGVLQAALASILVGGLIALGFAFSALIFRQSISPWHRYGLMFKTLTVTGKPLYIAPEEGEVMGKKFPFAVSIAIGTTGWMIWQWPLA</sequence>
<dbReference type="Gene3D" id="1.20.120.1220">
    <property type="match status" value="1"/>
</dbReference>
<gene>
    <name evidence="4" type="ORF">QLQ84_09350</name>
</gene>
<comment type="similarity">
    <text evidence="1">Belongs to the peptidase A24 family.</text>
</comment>
<dbReference type="InterPro" id="IPR050882">
    <property type="entry name" value="Prepilin_peptidase/N-MTase"/>
</dbReference>
<dbReference type="PANTHER" id="PTHR30487:SF0">
    <property type="entry name" value="PREPILIN LEADER PEPTIDASE_N-METHYLTRANSFERASE-RELATED"/>
    <property type="match status" value="1"/>
</dbReference>
<dbReference type="Pfam" id="PF01478">
    <property type="entry name" value="Peptidase_A24"/>
    <property type="match status" value="1"/>
</dbReference>
<evidence type="ECO:0000313" key="4">
    <source>
        <dbReference type="EMBL" id="MDI5933993.1"/>
    </source>
</evidence>
<keyword evidence="2" id="KW-0472">Membrane</keyword>
<organism evidence="4 5">
    <name type="scientific">Halomonas kalidii</name>
    <dbReference type="NCBI Taxonomy" id="3043293"/>
    <lineage>
        <taxon>Bacteria</taxon>
        <taxon>Pseudomonadati</taxon>
        <taxon>Pseudomonadota</taxon>
        <taxon>Gammaproteobacteria</taxon>
        <taxon>Oceanospirillales</taxon>
        <taxon>Halomonadaceae</taxon>
        <taxon>Halomonas</taxon>
    </lineage>
</organism>
<keyword evidence="2" id="KW-1133">Transmembrane helix</keyword>
<dbReference type="PANTHER" id="PTHR30487">
    <property type="entry name" value="TYPE 4 PREPILIN-LIKE PROTEINS LEADER PEPTIDE-PROCESSING ENZYME"/>
    <property type="match status" value="1"/>
</dbReference>
<keyword evidence="4" id="KW-0378">Hydrolase</keyword>
<dbReference type="EC" id="3.4.23.43" evidence="4"/>
<dbReference type="InterPro" id="IPR000045">
    <property type="entry name" value="Prepilin_IV_endopep_pep"/>
</dbReference>
<feature type="domain" description="Prepilin type IV endopeptidase peptidase" evidence="3">
    <location>
        <begin position="11"/>
        <end position="111"/>
    </location>
</feature>
<reference evidence="4 5" key="1">
    <citation type="submission" date="2023-04" db="EMBL/GenBank/DDBJ databases">
        <title>Halomonas strains isolated from rhizosphere soil.</title>
        <authorList>
            <person name="Xu L."/>
            <person name="Sun J.-Q."/>
        </authorList>
    </citation>
    <scope>NUCLEOTIDE SEQUENCE [LARGE SCALE GENOMIC DNA]</scope>
    <source>
        <strain evidence="4 5">LN1S58</strain>
    </source>
</reference>
<dbReference type="GO" id="GO:0004190">
    <property type="term" value="F:aspartic-type endopeptidase activity"/>
    <property type="evidence" value="ECO:0007669"/>
    <property type="project" value="UniProtKB-EC"/>
</dbReference>
<proteinExistence type="inferred from homology"/>
<dbReference type="Proteomes" id="UP001244242">
    <property type="component" value="Unassembled WGS sequence"/>
</dbReference>
<feature type="transmembrane region" description="Helical" evidence="2">
    <location>
        <begin position="31"/>
        <end position="48"/>
    </location>
</feature>
<evidence type="ECO:0000259" key="3">
    <source>
        <dbReference type="Pfam" id="PF01478"/>
    </source>
</evidence>